<gene>
    <name evidence="1" type="ORF">L596_030654</name>
</gene>
<dbReference type="EMBL" id="AZBU02000014">
    <property type="protein sequence ID" value="TKR58027.1"/>
    <property type="molecule type" value="Genomic_DNA"/>
</dbReference>
<proteinExistence type="predicted"/>
<evidence type="ECO:0000313" key="1">
    <source>
        <dbReference type="EMBL" id="TKR58027.1"/>
    </source>
</evidence>
<name>A0A4U5LPZ9_STECR</name>
<reference evidence="1 2" key="1">
    <citation type="journal article" date="2015" name="Genome Biol.">
        <title>Comparative genomics of Steinernema reveals deeply conserved gene regulatory networks.</title>
        <authorList>
            <person name="Dillman A.R."/>
            <person name="Macchietto M."/>
            <person name="Porter C.F."/>
            <person name="Rogers A."/>
            <person name="Williams B."/>
            <person name="Antoshechkin I."/>
            <person name="Lee M.M."/>
            <person name="Goodwin Z."/>
            <person name="Lu X."/>
            <person name="Lewis E.E."/>
            <person name="Goodrich-Blair H."/>
            <person name="Stock S.P."/>
            <person name="Adams B.J."/>
            <person name="Sternberg P.W."/>
            <person name="Mortazavi A."/>
        </authorList>
    </citation>
    <scope>NUCLEOTIDE SEQUENCE [LARGE SCALE GENOMIC DNA]</scope>
    <source>
        <strain evidence="1 2">ALL</strain>
    </source>
</reference>
<dbReference type="AlphaFoldDB" id="A0A4U5LPZ9"/>
<comment type="caution">
    <text evidence="1">The sequence shown here is derived from an EMBL/GenBank/DDBJ whole genome shotgun (WGS) entry which is preliminary data.</text>
</comment>
<sequence length="66" mass="7313">MAMVELLTFNDSSVEVKTSNCSLHGSVIPASVASKLENFRWSVAKFPKSSDFDEVVTGEYEVQTLR</sequence>
<evidence type="ECO:0000313" key="2">
    <source>
        <dbReference type="Proteomes" id="UP000298663"/>
    </source>
</evidence>
<reference evidence="1 2" key="2">
    <citation type="journal article" date="2019" name="G3 (Bethesda)">
        <title>Hybrid Assembly of the Genome of the Entomopathogenic Nematode Steinernema carpocapsae Identifies the X-Chromosome.</title>
        <authorList>
            <person name="Serra L."/>
            <person name="Macchietto M."/>
            <person name="Macias-Munoz A."/>
            <person name="McGill C.J."/>
            <person name="Rodriguez I.M."/>
            <person name="Rodriguez B."/>
            <person name="Murad R."/>
            <person name="Mortazavi A."/>
        </authorList>
    </citation>
    <scope>NUCLEOTIDE SEQUENCE [LARGE SCALE GENOMIC DNA]</scope>
    <source>
        <strain evidence="1 2">ALL</strain>
    </source>
</reference>
<dbReference type="Proteomes" id="UP000298663">
    <property type="component" value="Unassembled WGS sequence"/>
</dbReference>
<accession>A0A4U5LPZ9</accession>
<keyword evidence="2" id="KW-1185">Reference proteome</keyword>
<protein>
    <submittedName>
        <fullName evidence="1">Uncharacterized protein</fullName>
    </submittedName>
</protein>
<organism evidence="1 2">
    <name type="scientific">Steinernema carpocapsae</name>
    <name type="common">Entomopathogenic nematode</name>
    <dbReference type="NCBI Taxonomy" id="34508"/>
    <lineage>
        <taxon>Eukaryota</taxon>
        <taxon>Metazoa</taxon>
        <taxon>Ecdysozoa</taxon>
        <taxon>Nematoda</taxon>
        <taxon>Chromadorea</taxon>
        <taxon>Rhabditida</taxon>
        <taxon>Tylenchina</taxon>
        <taxon>Panagrolaimomorpha</taxon>
        <taxon>Strongyloidoidea</taxon>
        <taxon>Steinernematidae</taxon>
        <taxon>Steinernema</taxon>
    </lineage>
</organism>